<organism evidence="12 13">
    <name type="scientific">Trichoderma arundinaceum</name>
    <dbReference type="NCBI Taxonomy" id="490622"/>
    <lineage>
        <taxon>Eukaryota</taxon>
        <taxon>Fungi</taxon>
        <taxon>Dikarya</taxon>
        <taxon>Ascomycota</taxon>
        <taxon>Pezizomycotina</taxon>
        <taxon>Sordariomycetes</taxon>
        <taxon>Hypocreomycetidae</taxon>
        <taxon>Hypocreales</taxon>
        <taxon>Hypocreaceae</taxon>
        <taxon>Trichoderma</taxon>
    </lineage>
</organism>
<comment type="caution">
    <text evidence="12">The sequence shown here is derived from an EMBL/GenBank/DDBJ whole genome shotgun (WGS) entry which is preliminary data.</text>
</comment>
<dbReference type="PANTHER" id="PTHR23502">
    <property type="entry name" value="MAJOR FACILITATOR SUPERFAMILY"/>
    <property type="match status" value="1"/>
</dbReference>
<feature type="transmembrane region" description="Helical" evidence="10">
    <location>
        <begin position="434"/>
        <end position="454"/>
    </location>
</feature>
<dbReference type="OrthoDB" id="446368at2759"/>
<keyword evidence="13" id="KW-1185">Reference proteome</keyword>
<evidence type="ECO:0000256" key="7">
    <source>
        <dbReference type="ARBA" id="ARBA00023180"/>
    </source>
</evidence>
<feature type="transmembrane region" description="Helical" evidence="10">
    <location>
        <begin position="185"/>
        <end position="210"/>
    </location>
</feature>
<feature type="transmembrane region" description="Helical" evidence="10">
    <location>
        <begin position="325"/>
        <end position="351"/>
    </location>
</feature>
<gene>
    <name evidence="12" type="ORF">TARUN_7046</name>
</gene>
<feature type="transmembrane region" description="Helical" evidence="10">
    <location>
        <begin position="246"/>
        <end position="268"/>
    </location>
</feature>
<feature type="transmembrane region" description="Helical" evidence="10">
    <location>
        <begin position="499"/>
        <end position="521"/>
    </location>
</feature>
<feature type="transmembrane region" description="Helical" evidence="10">
    <location>
        <begin position="363"/>
        <end position="383"/>
    </location>
</feature>
<evidence type="ECO:0000256" key="3">
    <source>
        <dbReference type="ARBA" id="ARBA00022475"/>
    </source>
</evidence>
<dbReference type="InterPro" id="IPR036259">
    <property type="entry name" value="MFS_trans_sf"/>
</dbReference>
<feature type="transmembrane region" description="Helical" evidence="10">
    <location>
        <begin position="409"/>
        <end position="428"/>
    </location>
</feature>
<feature type="transmembrane region" description="Helical" evidence="10">
    <location>
        <begin position="92"/>
        <end position="109"/>
    </location>
</feature>
<keyword evidence="4 10" id="KW-0812">Transmembrane</keyword>
<accession>A0A395NH67</accession>
<dbReference type="GO" id="GO:0022857">
    <property type="term" value="F:transmembrane transporter activity"/>
    <property type="evidence" value="ECO:0007669"/>
    <property type="project" value="InterPro"/>
</dbReference>
<evidence type="ECO:0000256" key="8">
    <source>
        <dbReference type="ARBA" id="ARBA00038459"/>
    </source>
</evidence>
<feature type="transmembrane region" description="Helical" evidence="10">
    <location>
        <begin position="217"/>
        <end position="240"/>
    </location>
</feature>
<comment type="subcellular location">
    <subcellularLocation>
        <location evidence="1">Cell membrane</location>
        <topology evidence="1">Multi-pass membrane protein</topology>
    </subcellularLocation>
</comment>
<dbReference type="SUPFAM" id="SSF103473">
    <property type="entry name" value="MFS general substrate transporter"/>
    <property type="match status" value="1"/>
</dbReference>
<comment type="similarity">
    <text evidence="8">Belongs to the major facilitator superfamily. DHA1 family. Polyamines/proton antiporter (TC 2.A.1.2.16) subfamily.</text>
</comment>
<sequence>MTLPESKTEPANTDTEATVYDTDGLSSSSSNIQSFENSNFTYLRFIVDQPLITPAILSHQYEGSGTALAPYIVTWIDNDPRDARNWSHGRKATTTVIMATLVLAATFVSSTYSGCRREIISDLNSSSEVFSLGLALYVLGFALGPLLWAPLGELYGRQIICFITYGAFTAFNAGSAGAQNIHTLVILRFFAGAFAASALTNPGGVIADIYDPAHRGLAMALFASGPFMGPVLGPIVGGFLGQSHGWRWVSGLTAIFSGVLWVITTVFVPETHAPFILRNRAQQLSNMTGHYYRSKLDAGKSEMTAWKELKISLTRPWALLFYEPIILLLSIYMSIIYGTLYMFFGAIPIVFQQHRGWGEGQGGLAFLGIIIGVILAILSSIIYQRRYKRMVKQDRTSGGTGSLPPEARLPMSMIGAIFLPIGLTWFAWTNYPNIHWIASISAGVPFGFGMVLVFTSISAYLIDTYMMFAASALAANVVMRSACAAAFPMFTGYMYTRLGIHWASMIPAFLTLTCAPLPFFFYKWGARIRARCKYSAAAQNFRTAMDEK</sequence>
<proteinExistence type="inferred from homology"/>
<dbReference type="GO" id="GO:0005886">
    <property type="term" value="C:plasma membrane"/>
    <property type="evidence" value="ECO:0007669"/>
    <property type="project" value="UniProtKB-SubCell"/>
</dbReference>
<evidence type="ECO:0000313" key="12">
    <source>
        <dbReference type="EMBL" id="RFU75187.1"/>
    </source>
</evidence>
<dbReference type="STRING" id="490622.A0A395NH67"/>
<dbReference type="PROSITE" id="PS50850">
    <property type="entry name" value="MFS"/>
    <property type="match status" value="1"/>
</dbReference>
<name>A0A395NH67_TRIAR</name>
<keyword evidence="3" id="KW-1003">Cell membrane</keyword>
<evidence type="ECO:0000256" key="4">
    <source>
        <dbReference type="ARBA" id="ARBA00022692"/>
    </source>
</evidence>
<feature type="region of interest" description="Disordered" evidence="9">
    <location>
        <begin position="1"/>
        <end position="29"/>
    </location>
</feature>
<evidence type="ECO:0000256" key="6">
    <source>
        <dbReference type="ARBA" id="ARBA00023136"/>
    </source>
</evidence>
<evidence type="ECO:0000256" key="9">
    <source>
        <dbReference type="SAM" id="MobiDB-lite"/>
    </source>
</evidence>
<dbReference type="Proteomes" id="UP000266272">
    <property type="component" value="Unassembled WGS sequence"/>
</dbReference>
<keyword evidence="5 10" id="KW-1133">Transmembrane helix</keyword>
<evidence type="ECO:0000256" key="10">
    <source>
        <dbReference type="SAM" id="Phobius"/>
    </source>
</evidence>
<dbReference type="EMBL" id="PXOA01000462">
    <property type="protein sequence ID" value="RFU75187.1"/>
    <property type="molecule type" value="Genomic_DNA"/>
</dbReference>
<protein>
    <submittedName>
        <fullName evidence="12">Mfs-multidrug-resistance transporter</fullName>
    </submittedName>
</protein>
<evidence type="ECO:0000256" key="1">
    <source>
        <dbReference type="ARBA" id="ARBA00004651"/>
    </source>
</evidence>
<evidence type="ECO:0000313" key="13">
    <source>
        <dbReference type="Proteomes" id="UP000266272"/>
    </source>
</evidence>
<feature type="domain" description="Major facilitator superfamily (MFS) profile" evidence="11">
    <location>
        <begin position="94"/>
        <end position="526"/>
    </location>
</feature>
<dbReference type="InterPro" id="IPR011701">
    <property type="entry name" value="MFS"/>
</dbReference>
<keyword evidence="7" id="KW-0325">Glycoprotein</keyword>
<dbReference type="CDD" id="cd17323">
    <property type="entry name" value="MFS_Tpo1_MDR_like"/>
    <property type="match status" value="1"/>
</dbReference>
<dbReference type="InterPro" id="IPR020846">
    <property type="entry name" value="MFS_dom"/>
</dbReference>
<dbReference type="FunFam" id="1.20.1250.20:FF:000011">
    <property type="entry name" value="MFS multidrug transporter, putative"/>
    <property type="match status" value="1"/>
</dbReference>
<evidence type="ECO:0000256" key="5">
    <source>
        <dbReference type="ARBA" id="ARBA00022989"/>
    </source>
</evidence>
<dbReference type="AlphaFoldDB" id="A0A395NH67"/>
<keyword evidence="2" id="KW-0813">Transport</keyword>
<dbReference type="Gene3D" id="1.20.1250.20">
    <property type="entry name" value="MFS general substrate transporter like domains"/>
    <property type="match status" value="1"/>
</dbReference>
<dbReference type="Pfam" id="PF07690">
    <property type="entry name" value="MFS_1"/>
    <property type="match status" value="1"/>
</dbReference>
<feature type="transmembrane region" description="Helical" evidence="10">
    <location>
        <begin position="129"/>
        <end position="148"/>
    </location>
</feature>
<evidence type="ECO:0000259" key="11">
    <source>
        <dbReference type="PROSITE" id="PS50850"/>
    </source>
</evidence>
<feature type="transmembrane region" description="Helical" evidence="10">
    <location>
        <begin position="160"/>
        <end position="179"/>
    </location>
</feature>
<keyword evidence="6 10" id="KW-0472">Membrane</keyword>
<reference evidence="12 13" key="1">
    <citation type="journal article" date="2018" name="PLoS Pathog.">
        <title>Evolution of structural diversity of trichothecenes, a family of toxins produced by plant pathogenic and entomopathogenic fungi.</title>
        <authorList>
            <person name="Proctor R.H."/>
            <person name="McCormick S.P."/>
            <person name="Kim H.S."/>
            <person name="Cardoza R.E."/>
            <person name="Stanley A.M."/>
            <person name="Lindo L."/>
            <person name="Kelly A."/>
            <person name="Brown D.W."/>
            <person name="Lee T."/>
            <person name="Vaughan M.M."/>
            <person name="Alexander N.J."/>
            <person name="Busman M."/>
            <person name="Gutierrez S."/>
        </authorList>
    </citation>
    <scope>NUCLEOTIDE SEQUENCE [LARGE SCALE GENOMIC DNA]</scope>
    <source>
        <strain evidence="12 13">IBT 40837</strain>
    </source>
</reference>
<dbReference type="PANTHER" id="PTHR23502:SF186">
    <property type="entry name" value="MAJOR FACILITATOR SUPERFAMILY (MFS) PROFILE DOMAIN-CONTAINING PROTEIN"/>
    <property type="match status" value="1"/>
</dbReference>
<evidence type="ECO:0000256" key="2">
    <source>
        <dbReference type="ARBA" id="ARBA00022448"/>
    </source>
</evidence>